<protein>
    <submittedName>
        <fullName evidence="1">Uncharacterized protein</fullName>
    </submittedName>
</protein>
<evidence type="ECO:0000313" key="1">
    <source>
        <dbReference type="EMBL" id="GAI15171.1"/>
    </source>
</evidence>
<accession>X1MAQ9</accession>
<comment type="caution">
    <text evidence="1">The sequence shown here is derived from an EMBL/GenBank/DDBJ whole genome shotgun (WGS) entry which is preliminary data.</text>
</comment>
<gene>
    <name evidence="1" type="ORF">S06H3_09305</name>
</gene>
<feature type="non-terminal residue" evidence="1">
    <location>
        <position position="1"/>
    </location>
</feature>
<sequence>TVSECSKVLLNNGANDIYVLTLARSLLIQ</sequence>
<organism evidence="1">
    <name type="scientific">marine sediment metagenome</name>
    <dbReference type="NCBI Taxonomy" id="412755"/>
    <lineage>
        <taxon>unclassified sequences</taxon>
        <taxon>metagenomes</taxon>
        <taxon>ecological metagenomes</taxon>
    </lineage>
</organism>
<reference evidence="1" key="1">
    <citation type="journal article" date="2014" name="Front. Microbiol.">
        <title>High frequency of phylogenetically diverse reductive dehalogenase-homologous genes in deep subseafloor sedimentary metagenomes.</title>
        <authorList>
            <person name="Kawai M."/>
            <person name="Futagami T."/>
            <person name="Toyoda A."/>
            <person name="Takaki Y."/>
            <person name="Nishi S."/>
            <person name="Hori S."/>
            <person name="Arai W."/>
            <person name="Tsubouchi T."/>
            <person name="Morono Y."/>
            <person name="Uchiyama I."/>
            <person name="Ito T."/>
            <person name="Fujiyama A."/>
            <person name="Inagaki F."/>
            <person name="Takami H."/>
        </authorList>
    </citation>
    <scope>NUCLEOTIDE SEQUENCE</scope>
    <source>
        <strain evidence="1">Expedition CK06-06</strain>
    </source>
</reference>
<name>X1MAQ9_9ZZZZ</name>
<dbReference type="EMBL" id="BARV01004073">
    <property type="protein sequence ID" value="GAI15171.1"/>
    <property type="molecule type" value="Genomic_DNA"/>
</dbReference>
<proteinExistence type="predicted"/>
<dbReference type="AlphaFoldDB" id="X1MAQ9"/>